<feature type="transmembrane region" description="Helical" evidence="1">
    <location>
        <begin position="154"/>
        <end position="176"/>
    </location>
</feature>
<feature type="transmembrane region" description="Helical" evidence="1">
    <location>
        <begin position="16"/>
        <end position="36"/>
    </location>
</feature>
<dbReference type="AlphaFoldDB" id="A0A9D4UU27"/>
<feature type="transmembrane region" description="Helical" evidence="1">
    <location>
        <begin position="243"/>
        <end position="265"/>
    </location>
</feature>
<evidence type="ECO:0000313" key="3">
    <source>
        <dbReference type="Proteomes" id="UP000886520"/>
    </source>
</evidence>
<organism evidence="2 3">
    <name type="scientific">Adiantum capillus-veneris</name>
    <name type="common">Maidenhair fern</name>
    <dbReference type="NCBI Taxonomy" id="13818"/>
    <lineage>
        <taxon>Eukaryota</taxon>
        <taxon>Viridiplantae</taxon>
        <taxon>Streptophyta</taxon>
        <taxon>Embryophyta</taxon>
        <taxon>Tracheophyta</taxon>
        <taxon>Polypodiopsida</taxon>
        <taxon>Polypodiidae</taxon>
        <taxon>Polypodiales</taxon>
        <taxon>Pteridineae</taxon>
        <taxon>Pteridaceae</taxon>
        <taxon>Vittarioideae</taxon>
        <taxon>Adiantum</taxon>
    </lineage>
</organism>
<feature type="transmembrane region" description="Helical" evidence="1">
    <location>
        <begin position="285"/>
        <end position="306"/>
    </location>
</feature>
<dbReference type="OrthoDB" id="1904397at2759"/>
<keyword evidence="1" id="KW-0812">Transmembrane</keyword>
<keyword evidence="1" id="KW-1133">Transmembrane helix</keyword>
<accession>A0A9D4UU27</accession>
<reference evidence="2" key="1">
    <citation type="submission" date="2021-01" db="EMBL/GenBank/DDBJ databases">
        <title>Adiantum capillus-veneris genome.</title>
        <authorList>
            <person name="Fang Y."/>
            <person name="Liao Q."/>
        </authorList>
    </citation>
    <scope>NUCLEOTIDE SEQUENCE</scope>
    <source>
        <strain evidence="2">H3</strain>
        <tissue evidence="2">Leaf</tissue>
    </source>
</reference>
<evidence type="ECO:0000313" key="2">
    <source>
        <dbReference type="EMBL" id="KAI5073877.1"/>
    </source>
</evidence>
<evidence type="ECO:0000256" key="1">
    <source>
        <dbReference type="SAM" id="Phobius"/>
    </source>
</evidence>
<name>A0A9D4UU27_ADICA</name>
<feature type="transmembrane region" description="Helical" evidence="1">
    <location>
        <begin position="208"/>
        <end position="231"/>
    </location>
</feature>
<keyword evidence="1" id="KW-0472">Membrane</keyword>
<sequence>MASMDSFDLCTSHKDYYLLAAAVRSFFLVIATHLLAGEVDTSTLSEEAAILPRLMWLLRYFNPLNLSWRYYSIFAYRIVAGRAWGEKQLAIINYEAHPCRAPVPFIVTEAVNPYHVRRLEPSGFFSSQGLLTISAGYQGILAVQYTISTAGVAFLPNITMPLAIIGLFRVLVYPWITNKVYVDPYPYPCSQAIQMGDMHINPYKPSRVVAASWFLVLSFLVFLSLWPLFAYPAFDLPKEILQFTIQMFYIYLTVSELVFHAALLWQGAGAWANRIVFFDHWVYKVQTAGFMGLLACTFVLGVADFLEHDYYRECI</sequence>
<proteinExistence type="predicted"/>
<protein>
    <submittedName>
        <fullName evidence="2">Uncharacterized protein</fullName>
    </submittedName>
</protein>
<gene>
    <name evidence="2" type="ORF">GOP47_0011890</name>
</gene>
<dbReference type="Proteomes" id="UP000886520">
    <property type="component" value="Chromosome 11"/>
</dbReference>
<dbReference type="EMBL" id="JABFUD020000011">
    <property type="protein sequence ID" value="KAI5073877.1"/>
    <property type="molecule type" value="Genomic_DNA"/>
</dbReference>
<comment type="caution">
    <text evidence="2">The sequence shown here is derived from an EMBL/GenBank/DDBJ whole genome shotgun (WGS) entry which is preliminary data.</text>
</comment>
<keyword evidence="3" id="KW-1185">Reference proteome</keyword>